<feature type="domain" description="CS" evidence="3">
    <location>
        <begin position="872"/>
        <end position="970"/>
    </location>
</feature>
<feature type="region of interest" description="Disordered" evidence="1">
    <location>
        <begin position="489"/>
        <end position="510"/>
    </location>
</feature>
<name>A0A0G4FQ12_9ALVE</name>
<dbReference type="SUPFAM" id="SSF49764">
    <property type="entry name" value="HSP20-like chaperones"/>
    <property type="match status" value="1"/>
</dbReference>
<dbReference type="Gene3D" id="2.60.40.790">
    <property type="match status" value="1"/>
</dbReference>
<dbReference type="EMBL" id="CDMZ01000533">
    <property type="protein sequence ID" value="CEM16320.1"/>
    <property type="molecule type" value="Genomic_DNA"/>
</dbReference>
<feature type="compositionally biased region" description="Basic and acidic residues" evidence="1">
    <location>
        <begin position="659"/>
        <end position="672"/>
    </location>
</feature>
<feature type="region of interest" description="Disordered" evidence="1">
    <location>
        <begin position="320"/>
        <end position="339"/>
    </location>
</feature>
<accession>A0A0G4FQ12</accession>
<feature type="region of interest" description="Disordered" evidence="1">
    <location>
        <begin position="659"/>
        <end position="693"/>
    </location>
</feature>
<gene>
    <name evidence="4" type="ORF">Cvel_18098</name>
</gene>
<evidence type="ECO:0000256" key="1">
    <source>
        <dbReference type="SAM" id="MobiDB-lite"/>
    </source>
</evidence>
<feature type="region of interest" description="Disordered" evidence="1">
    <location>
        <begin position="539"/>
        <end position="571"/>
    </location>
</feature>
<dbReference type="PROSITE" id="PS51203">
    <property type="entry name" value="CS"/>
    <property type="match status" value="1"/>
</dbReference>
<proteinExistence type="predicted"/>
<dbReference type="AlphaFoldDB" id="A0A0G4FQ12"/>
<dbReference type="InterPro" id="IPR008978">
    <property type="entry name" value="HSP20-like_chaperone"/>
</dbReference>
<dbReference type="VEuPathDB" id="CryptoDB:Cvel_18098"/>
<sequence>MQISFSLAFVALCACPAAAFFTRLPTNDLSLGSRSLRRRSHAVIPSRQLVMSTETAEGSGGAGGTVLKKGMRQRKSSGSTSAVVANSQTPPQPKTDASSPPRRLSVPQKIYVLLGQSSDSLEIERLLASHDLTGQVFQLIRLEEMEAVLQAGPSQEYFPLISQLADALKGASLSLEECRGKVVAILPDGRVLPDVMDNPLDLMFEFQYQRSYTSLKQPVPAVVLRNAEMIRQAQSKKELVEGVAKRLQEDGFAVIDRFINAKTCEELNELIGSGRAREGEEENESLMKAASRVTSLLEKARCVMQTGQVGDCCEELSDDTQRKPSQAEKGTSFRVESQTAWGWTGRRQAKETPVLPEEASTEDPNQLVALLYPFAWWQETDGYLLRVERLQPPEDGSPLPPPAVIHPLGGRLVLARASGDFKVSHLPYFRDFKALVFESPPSKAPGDENLDQTETVSVSETDETGAAGTGGAEDAKAISLESTAVSLPAAATAKEPSTVMRSGSGKGPGNRLSMGAALRSLWNGGGRAGGATALAAEARGTSAGSSPEGDGGVSTLEGKTQRGRRCGTDGGRYDVELGTDLPASSVFEGSPEIHQRAAEIAEMMRNSPAAYKNRYSSMSNEEFVRKIKSGEIGGNLMKELGVDFNQIEKGIKQRLNEEDDFRLMNKLPRDEPAGGSGGQEEKKKGGKGADTSASAELLEELKREISGNSPGGELDEAAFEKAKASIDTMISALSTGQASLEDLVSTVESLPGEGGEGEAPTDLTPEQLGQLRRHELDKMLADRDPTSEVGQMREELKKSGFSDRELEAMGEVAKNLPQNILENLPSLGDDASDEDRAKAGLMIKQMLMEMNFKKPELKTEVLTQMADQSGKRRVSRFMWKESEQWVEIFLPVERETKSKEINLVATGRSLRVAVNGADLIQGVMEGRVKGDDAYWVFNDDPQFSGGNGQRALQIFLPKKYPDDKIWNKLFEDRIV</sequence>
<evidence type="ECO:0000259" key="3">
    <source>
        <dbReference type="PROSITE" id="PS51203"/>
    </source>
</evidence>
<protein>
    <recommendedName>
        <fullName evidence="3">CS domain-containing protein</fullName>
    </recommendedName>
</protein>
<feature type="chain" id="PRO_5005188912" description="CS domain-containing protein" evidence="2">
    <location>
        <begin position="20"/>
        <end position="975"/>
    </location>
</feature>
<organism evidence="4">
    <name type="scientific">Chromera velia CCMP2878</name>
    <dbReference type="NCBI Taxonomy" id="1169474"/>
    <lineage>
        <taxon>Eukaryota</taxon>
        <taxon>Sar</taxon>
        <taxon>Alveolata</taxon>
        <taxon>Colpodellida</taxon>
        <taxon>Chromeraceae</taxon>
        <taxon>Chromera</taxon>
    </lineage>
</organism>
<reference evidence="4" key="1">
    <citation type="submission" date="2014-11" db="EMBL/GenBank/DDBJ databases">
        <authorList>
            <person name="Otto D Thomas"/>
            <person name="Naeem Raeece"/>
        </authorList>
    </citation>
    <scope>NUCLEOTIDE SEQUENCE</scope>
</reference>
<evidence type="ECO:0000256" key="2">
    <source>
        <dbReference type="SAM" id="SignalP"/>
    </source>
</evidence>
<feature type="region of interest" description="Disordered" evidence="1">
    <location>
        <begin position="440"/>
        <end position="472"/>
    </location>
</feature>
<feature type="signal peptide" evidence="2">
    <location>
        <begin position="1"/>
        <end position="19"/>
    </location>
</feature>
<feature type="compositionally biased region" description="Polar residues" evidence="1">
    <location>
        <begin position="76"/>
        <end position="89"/>
    </location>
</feature>
<keyword evidence="2" id="KW-0732">Signal</keyword>
<evidence type="ECO:0000313" key="4">
    <source>
        <dbReference type="EMBL" id="CEM16320.1"/>
    </source>
</evidence>
<dbReference type="InterPro" id="IPR007052">
    <property type="entry name" value="CS_dom"/>
</dbReference>
<feature type="region of interest" description="Disordered" evidence="1">
    <location>
        <begin position="50"/>
        <end position="103"/>
    </location>
</feature>
<dbReference type="Pfam" id="PF04969">
    <property type="entry name" value="CS"/>
    <property type="match status" value="1"/>
</dbReference>